<protein>
    <recommendedName>
        <fullName evidence="1">DUF7455 domain-containing protein</fullName>
    </recommendedName>
</protein>
<name>A0ABY5L2F5_9CELL</name>
<accession>A0ABY5L2F5</accession>
<organism evidence="2 3">
    <name type="scientific">Cellulomonas chengniuliangii</name>
    <dbReference type="NCBI Taxonomy" id="2968084"/>
    <lineage>
        <taxon>Bacteria</taxon>
        <taxon>Bacillati</taxon>
        <taxon>Actinomycetota</taxon>
        <taxon>Actinomycetes</taxon>
        <taxon>Micrococcales</taxon>
        <taxon>Cellulomonadaceae</taxon>
        <taxon>Cellulomonas</taxon>
    </lineage>
</organism>
<dbReference type="InterPro" id="IPR055878">
    <property type="entry name" value="DUF7455"/>
</dbReference>
<proteinExistence type="predicted"/>
<dbReference type="EMBL" id="CP101988">
    <property type="protein sequence ID" value="UUI75640.1"/>
    <property type="molecule type" value="Genomic_DNA"/>
</dbReference>
<feature type="domain" description="DUF7455" evidence="1">
    <location>
        <begin position="15"/>
        <end position="70"/>
    </location>
</feature>
<evidence type="ECO:0000313" key="3">
    <source>
        <dbReference type="Proteomes" id="UP001316189"/>
    </source>
</evidence>
<dbReference type="Proteomes" id="UP001316189">
    <property type="component" value="Chromosome"/>
</dbReference>
<evidence type="ECO:0000259" key="1">
    <source>
        <dbReference type="Pfam" id="PF24254"/>
    </source>
</evidence>
<dbReference type="Pfam" id="PF24254">
    <property type="entry name" value="DUF7455"/>
    <property type="match status" value="1"/>
</dbReference>
<keyword evidence="3" id="KW-1185">Reference proteome</keyword>
<sequence length="77" mass="8205">MTAPTLEAPAPSTALTRGDRCDRCGAQAYVRATIPSADGLTLLFCGHHFRAFEPGLVESGAAIHDERHRIAAQVTDD</sequence>
<gene>
    <name evidence="2" type="ORF">NP064_01575</name>
</gene>
<evidence type="ECO:0000313" key="2">
    <source>
        <dbReference type="EMBL" id="UUI75640.1"/>
    </source>
</evidence>
<reference evidence="2 3" key="1">
    <citation type="submission" date="2022-07" db="EMBL/GenBank/DDBJ databases">
        <title>Novel species in genus cellulomonas.</title>
        <authorList>
            <person name="Ye L."/>
        </authorList>
    </citation>
    <scope>NUCLEOTIDE SEQUENCE [LARGE SCALE GENOMIC DNA]</scope>
    <source>
        <strain evidence="3">zg-Y338</strain>
    </source>
</reference>
<dbReference type="RefSeq" id="WP_227568269.1">
    <property type="nucleotide sequence ID" value="NZ_CP101988.1"/>
</dbReference>